<dbReference type="Proteomes" id="UP001500213">
    <property type="component" value="Unassembled WGS sequence"/>
</dbReference>
<evidence type="ECO:0000313" key="2">
    <source>
        <dbReference type="EMBL" id="GAA4188859.1"/>
    </source>
</evidence>
<evidence type="ECO:0000313" key="3">
    <source>
        <dbReference type="Proteomes" id="UP001500213"/>
    </source>
</evidence>
<dbReference type="EMBL" id="BAABBX010000013">
    <property type="protein sequence ID" value="GAA4188859.1"/>
    <property type="molecule type" value="Genomic_DNA"/>
</dbReference>
<proteinExistence type="predicted"/>
<comment type="caution">
    <text evidence="2">The sequence shown here is derived from an EMBL/GenBank/DDBJ whole genome shotgun (WGS) entry which is preliminary data.</text>
</comment>
<sequence>MQVPKTRGVRVRPEGRTGRPTETGEEEAQAAALLPPLWARIDELLTLDDRGYFELEPGSALDLDDCVSYPHKISGNPRLGIIGAIDHVRAVRMIIDTGAVPMNSLFTLLRSALETAFSAIYLLEPDARDERIRRGLRDLHQEMVDGRNMRADFGALNPRKGDERRVDALRRALAGYPAAGPWAQIKARTEGSTARGGIASKIIVSRRPRQGRAEYSIRGYWRAFSGLTHGRSWAAHAVLDFEEVGYDAVTGTVTGRMTTSLRSIVGSMAVALDAIEVAVEIYGRRKAEFMRSPEDTALHARLLAEERAEDELED</sequence>
<name>A0ABP8AS45_9MICO</name>
<keyword evidence="3" id="KW-1185">Reference proteome</keyword>
<protein>
    <submittedName>
        <fullName evidence="2">Uncharacterized protein</fullName>
    </submittedName>
</protein>
<organism evidence="2 3">
    <name type="scientific">Gryllotalpicola kribbensis</name>
    <dbReference type="NCBI Taxonomy" id="993084"/>
    <lineage>
        <taxon>Bacteria</taxon>
        <taxon>Bacillati</taxon>
        <taxon>Actinomycetota</taxon>
        <taxon>Actinomycetes</taxon>
        <taxon>Micrococcales</taxon>
        <taxon>Microbacteriaceae</taxon>
        <taxon>Gryllotalpicola</taxon>
    </lineage>
</organism>
<evidence type="ECO:0000256" key="1">
    <source>
        <dbReference type="SAM" id="MobiDB-lite"/>
    </source>
</evidence>
<reference evidence="3" key="1">
    <citation type="journal article" date="2019" name="Int. J. Syst. Evol. Microbiol.">
        <title>The Global Catalogue of Microorganisms (GCM) 10K type strain sequencing project: providing services to taxonomists for standard genome sequencing and annotation.</title>
        <authorList>
            <consortium name="The Broad Institute Genomics Platform"/>
            <consortium name="The Broad Institute Genome Sequencing Center for Infectious Disease"/>
            <person name="Wu L."/>
            <person name="Ma J."/>
        </authorList>
    </citation>
    <scope>NUCLEOTIDE SEQUENCE [LARGE SCALE GENOMIC DNA]</scope>
    <source>
        <strain evidence="3">JCM 17593</strain>
    </source>
</reference>
<feature type="region of interest" description="Disordered" evidence="1">
    <location>
        <begin position="1"/>
        <end position="28"/>
    </location>
</feature>
<accession>A0ABP8AS45</accession>
<gene>
    <name evidence="2" type="ORF">GCM10022288_15790</name>
</gene>